<name>A0A0G4KWD5_VERLO</name>
<evidence type="ECO:0000313" key="3">
    <source>
        <dbReference type="Proteomes" id="UP000045706"/>
    </source>
</evidence>
<feature type="compositionally biased region" description="Polar residues" evidence="1">
    <location>
        <begin position="45"/>
        <end position="56"/>
    </location>
</feature>
<dbReference type="AlphaFoldDB" id="A0A0G4KWD5"/>
<feature type="region of interest" description="Disordered" evidence="1">
    <location>
        <begin position="1"/>
        <end position="28"/>
    </location>
</feature>
<protein>
    <submittedName>
        <fullName evidence="2">Uncharacterized protein</fullName>
    </submittedName>
</protein>
<organism evidence="2 3">
    <name type="scientific">Verticillium longisporum</name>
    <name type="common">Verticillium dahliae var. longisporum</name>
    <dbReference type="NCBI Taxonomy" id="100787"/>
    <lineage>
        <taxon>Eukaryota</taxon>
        <taxon>Fungi</taxon>
        <taxon>Dikarya</taxon>
        <taxon>Ascomycota</taxon>
        <taxon>Pezizomycotina</taxon>
        <taxon>Sordariomycetes</taxon>
        <taxon>Hypocreomycetidae</taxon>
        <taxon>Glomerellales</taxon>
        <taxon>Plectosphaerellaceae</taxon>
        <taxon>Verticillium</taxon>
    </lineage>
</organism>
<reference evidence="3" key="1">
    <citation type="submission" date="2015-05" db="EMBL/GenBank/DDBJ databases">
        <authorList>
            <person name="Fogelqvist Johan"/>
        </authorList>
    </citation>
    <scope>NUCLEOTIDE SEQUENCE [LARGE SCALE GENOMIC DNA]</scope>
</reference>
<proteinExistence type="predicted"/>
<dbReference type="Proteomes" id="UP000045706">
    <property type="component" value="Unassembled WGS sequence"/>
</dbReference>
<gene>
    <name evidence="2" type="ORF">BN1723_010226</name>
</gene>
<accession>A0A0G4KWD5</accession>
<evidence type="ECO:0000313" key="2">
    <source>
        <dbReference type="EMBL" id="CRK14067.1"/>
    </source>
</evidence>
<dbReference type="EMBL" id="CVQI01004669">
    <property type="protein sequence ID" value="CRK14067.1"/>
    <property type="molecule type" value="Genomic_DNA"/>
</dbReference>
<sequence>MEKVASQSIVEAEHQGSSQINKASTVESNKLGRCRTISGKVLSSMGANTNGSSSPAESKLKDRFSFNLGRRKSSNLLS</sequence>
<evidence type="ECO:0000256" key="1">
    <source>
        <dbReference type="SAM" id="MobiDB-lite"/>
    </source>
</evidence>
<feature type="region of interest" description="Disordered" evidence="1">
    <location>
        <begin position="42"/>
        <end position="61"/>
    </location>
</feature>